<evidence type="ECO:0008006" key="3">
    <source>
        <dbReference type="Google" id="ProtNLM"/>
    </source>
</evidence>
<dbReference type="Proteomes" id="UP001180825">
    <property type="component" value="Unassembled WGS sequence"/>
</dbReference>
<protein>
    <recommendedName>
        <fullName evidence="3">DUF3106 domain-containing protein</fullName>
    </recommendedName>
</protein>
<dbReference type="RefSeq" id="WP_310332021.1">
    <property type="nucleotide sequence ID" value="NZ_JAVDXV010000009.1"/>
</dbReference>
<gene>
    <name evidence="1" type="ORF">J2X21_004307</name>
</gene>
<accession>A0ABU2AF93</accession>
<name>A0ABU2AF93_9BURK</name>
<sequence length="268" mass="29331">MSSKRSTGGSRLAWLLAAAGLGAWILGRPPAEPPPASVAAAAPSPVLKMMGLAAPIAGLPEEVADATAPDEPRPDWMDLRDYPLAVLALQRAPLDAETRQQRLQTLLARWAEAAPEQAARWARDTPGQAALLAPLHDRWLQHDARSATVFARSLPAGPQRQALLDESLSRWTAQDGPAARDWLRSYAPLAELDTAIAHHASADELARHAPHEAMDLVTRIADPERRWRAWQALARNLHDIDPDRAAVLLSQAPGLWPAERERLFDELR</sequence>
<comment type="caution">
    <text evidence="1">The sequence shown here is derived from an EMBL/GenBank/DDBJ whole genome shotgun (WGS) entry which is preliminary data.</text>
</comment>
<proteinExistence type="predicted"/>
<keyword evidence="2" id="KW-1185">Reference proteome</keyword>
<reference evidence="1 2" key="1">
    <citation type="submission" date="2023-07" db="EMBL/GenBank/DDBJ databases">
        <title>Sorghum-associated microbial communities from plants grown in Nebraska, USA.</title>
        <authorList>
            <person name="Schachtman D."/>
        </authorList>
    </citation>
    <scope>NUCLEOTIDE SEQUENCE [LARGE SCALE GENOMIC DNA]</scope>
    <source>
        <strain evidence="1 2">BE316</strain>
    </source>
</reference>
<organism evidence="1 2">
    <name type="scientific">Roseateles asaccharophilus</name>
    <dbReference type="NCBI Taxonomy" id="582607"/>
    <lineage>
        <taxon>Bacteria</taxon>
        <taxon>Pseudomonadati</taxon>
        <taxon>Pseudomonadota</taxon>
        <taxon>Betaproteobacteria</taxon>
        <taxon>Burkholderiales</taxon>
        <taxon>Sphaerotilaceae</taxon>
        <taxon>Roseateles</taxon>
    </lineage>
</organism>
<dbReference type="EMBL" id="JAVDXV010000009">
    <property type="protein sequence ID" value="MDR7335142.1"/>
    <property type="molecule type" value="Genomic_DNA"/>
</dbReference>
<evidence type="ECO:0000313" key="2">
    <source>
        <dbReference type="Proteomes" id="UP001180825"/>
    </source>
</evidence>
<evidence type="ECO:0000313" key="1">
    <source>
        <dbReference type="EMBL" id="MDR7335142.1"/>
    </source>
</evidence>